<name>A0ABY0HBP1_9PEZI</name>
<accession>A0ABY0HBP1</accession>
<comment type="caution">
    <text evidence="2">The sequence shown here is derived from an EMBL/GenBank/DDBJ whole genome shotgun (WGS) entry which is preliminary data.</text>
</comment>
<evidence type="ECO:0000313" key="3">
    <source>
        <dbReference type="Proteomes" id="UP000294003"/>
    </source>
</evidence>
<proteinExistence type="predicted"/>
<dbReference type="Proteomes" id="UP000294003">
    <property type="component" value="Unassembled WGS sequence"/>
</dbReference>
<gene>
    <name evidence="2" type="ORF">DL762_003233</name>
</gene>
<dbReference type="EMBL" id="QJNS01000073">
    <property type="protein sequence ID" value="RYO89437.1"/>
    <property type="molecule type" value="Genomic_DNA"/>
</dbReference>
<protein>
    <submittedName>
        <fullName evidence="2">Uncharacterized protein</fullName>
    </submittedName>
</protein>
<evidence type="ECO:0000256" key="1">
    <source>
        <dbReference type="SAM" id="MobiDB-lite"/>
    </source>
</evidence>
<sequence length="109" mass="11812">MTPQPGPEALAVTSRFLERPHRHDRLLHCGRQVYQLRSGSGTGISFRSLAIAIAASRTFSERVLVEIAGKLSRSVVAKRLRGADDGGSSGSEEPIHQPERVVSSAHERA</sequence>
<reference evidence="2 3" key="1">
    <citation type="submission" date="2018-06" db="EMBL/GenBank/DDBJ databases">
        <title>Complete Genomes of Monosporascus.</title>
        <authorList>
            <person name="Robinson A.J."/>
            <person name="Natvig D.O."/>
        </authorList>
    </citation>
    <scope>NUCLEOTIDE SEQUENCE [LARGE SCALE GENOMIC DNA]</scope>
    <source>
        <strain evidence="2 3">CBS 609.92</strain>
    </source>
</reference>
<organism evidence="2 3">
    <name type="scientific">Monosporascus cannonballus</name>
    <dbReference type="NCBI Taxonomy" id="155416"/>
    <lineage>
        <taxon>Eukaryota</taxon>
        <taxon>Fungi</taxon>
        <taxon>Dikarya</taxon>
        <taxon>Ascomycota</taxon>
        <taxon>Pezizomycotina</taxon>
        <taxon>Sordariomycetes</taxon>
        <taxon>Xylariomycetidae</taxon>
        <taxon>Xylariales</taxon>
        <taxon>Xylariales incertae sedis</taxon>
        <taxon>Monosporascus</taxon>
    </lineage>
</organism>
<feature type="compositionally biased region" description="Basic and acidic residues" evidence="1">
    <location>
        <begin position="93"/>
        <end position="109"/>
    </location>
</feature>
<feature type="region of interest" description="Disordered" evidence="1">
    <location>
        <begin position="81"/>
        <end position="109"/>
    </location>
</feature>
<keyword evidence="3" id="KW-1185">Reference proteome</keyword>
<evidence type="ECO:0000313" key="2">
    <source>
        <dbReference type="EMBL" id="RYO89437.1"/>
    </source>
</evidence>